<feature type="region of interest" description="Disordered" evidence="1">
    <location>
        <begin position="1"/>
        <end position="21"/>
    </location>
</feature>
<evidence type="ECO:0000313" key="3">
    <source>
        <dbReference type="Proteomes" id="UP000624404"/>
    </source>
</evidence>
<evidence type="ECO:0000256" key="1">
    <source>
        <dbReference type="SAM" id="MobiDB-lite"/>
    </source>
</evidence>
<name>A0A8H2W1G4_9HELO</name>
<accession>A0A8H2W1G4</accession>
<reference evidence="2" key="1">
    <citation type="submission" date="2020-10" db="EMBL/GenBank/DDBJ databases">
        <authorList>
            <person name="Kusch S."/>
        </authorList>
    </citation>
    <scope>NUCLEOTIDE SEQUENCE</scope>
    <source>
        <strain evidence="2">SwB9</strain>
    </source>
</reference>
<keyword evidence="3" id="KW-1185">Reference proteome</keyword>
<evidence type="ECO:0000313" key="2">
    <source>
        <dbReference type="EMBL" id="CAD6448709.1"/>
    </source>
</evidence>
<protein>
    <submittedName>
        <fullName evidence="2">07339af2-1740-4074-a989-15bf51ec3537</fullName>
    </submittedName>
</protein>
<sequence length="86" mass="9717">MNTLINMRTTGKSPISPRSSGTLNCRRRKRCGGWADVPALFLPCYPRSTSLLPRIPQLHDLWVFSLNDLLHSKAPADLKILLFMLP</sequence>
<comment type="caution">
    <text evidence="2">The sequence shown here is derived from an EMBL/GenBank/DDBJ whole genome shotgun (WGS) entry which is preliminary data.</text>
</comment>
<dbReference type="Proteomes" id="UP000624404">
    <property type="component" value="Unassembled WGS sequence"/>
</dbReference>
<organism evidence="2 3">
    <name type="scientific">Sclerotinia trifoliorum</name>
    <dbReference type="NCBI Taxonomy" id="28548"/>
    <lineage>
        <taxon>Eukaryota</taxon>
        <taxon>Fungi</taxon>
        <taxon>Dikarya</taxon>
        <taxon>Ascomycota</taxon>
        <taxon>Pezizomycotina</taxon>
        <taxon>Leotiomycetes</taxon>
        <taxon>Helotiales</taxon>
        <taxon>Sclerotiniaceae</taxon>
        <taxon>Sclerotinia</taxon>
    </lineage>
</organism>
<dbReference type="EMBL" id="CAJHIA010000032">
    <property type="protein sequence ID" value="CAD6448709.1"/>
    <property type="molecule type" value="Genomic_DNA"/>
</dbReference>
<dbReference type="AlphaFoldDB" id="A0A8H2W1G4"/>
<proteinExistence type="predicted"/>
<gene>
    <name evidence="2" type="ORF">SCLTRI_LOCUS8502</name>
</gene>